<dbReference type="CDD" id="cd05233">
    <property type="entry name" value="SDR_c"/>
    <property type="match status" value="1"/>
</dbReference>
<dbReference type="EMBL" id="WUWG01000008">
    <property type="protein sequence ID" value="MXU66819.1"/>
    <property type="molecule type" value="Genomic_DNA"/>
</dbReference>
<dbReference type="InterPro" id="IPR002347">
    <property type="entry name" value="SDR_fam"/>
</dbReference>
<reference evidence="2 3" key="1">
    <citation type="submission" date="2019-12" db="EMBL/GenBank/DDBJ databases">
        <title>Strain KN286 was isolated from seawater, which was collected from Caroline Seamount in the tropical western Pacific.</title>
        <authorList>
            <person name="Wang Q."/>
        </authorList>
    </citation>
    <scope>NUCLEOTIDE SEQUENCE [LARGE SCALE GENOMIC DNA]</scope>
    <source>
        <strain evidence="2 3">KN286</strain>
    </source>
</reference>
<dbReference type="FunFam" id="3.40.50.720:FF:000084">
    <property type="entry name" value="Short-chain dehydrogenase reductase"/>
    <property type="match status" value="1"/>
</dbReference>
<organism evidence="2 3">
    <name type="scientific">Oceanomicrobium pacificus</name>
    <dbReference type="NCBI Taxonomy" id="2692916"/>
    <lineage>
        <taxon>Bacteria</taxon>
        <taxon>Pseudomonadati</taxon>
        <taxon>Pseudomonadota</taxon>
        <taxon>Alphaproteobacteria</taxon>
        <taxon>Rhodobacterales</taxon>
        <taxon>Paracoccaceae</taxon>
        <taxon>Oceanomicrobium</taxon>
    </lineage>
</organism>
<sequence length="268" mass="27847">MTPPLTGKTAIVTGAASGVGLATARRFAEAGARVVMAGTDEAQLKAEAEQLTEDGAEVQVFSADLREKLAVANLIASATDAFDRIDILVNASRTVMSADPLDAETDIFEPLMQQNVIAPLRLSQAVARKMIKQCPDAKDGECIGSIVNITSIAAERTLPSLMSYSVACAAVDQLTRALAVSLAGHGIRVNAVALGSVLSTSLKDALSTHEDLHDQVRDVTPLGRIGEPVEAAEAALFLASPQASFVTGQILAVDGGRTLLDPLDGPAY</sequence>
<dbReference type="PANTHER" id="PTHR43975:SF2">
    <property type="entry name" value="EG:BACR7A4.14 PROTEIN-RELATED"/>
    <property type="match status" value="1"/>
</dbReference>
<dbReference type="Proteomes" id="UP000436016">
    <property type="component" value="Unassembled WGS sequence"/>
</dbReference>
<dbReference type="InterPro" id="IPR036291">
    <property type="entry name" value="NAD(P)-bd_dom_sf"/>
</dbReference>
<evidence type="ECO:0000313" key="2">
    <source>
        <dbReference type="EMBL" id="MXU66819.1"/>
    </source>
</evidence>
<protein>
    <submittedName>
        <fullName evidence="2">SDR family oxidoreductase</fullName>
    </submittedName>
</protein>
<keyword evidence="3" id="KW-1185">Reference proteome</keyword>
<dbReference type="SUPFAM" id="SSF51735">
    <property type="entry name" value="NAD(P)-binding Rossmann-fold domains"/>
    <property type="match status" value="1"/>
</dbReference>
<evidence type="ECO:0000313" key="3">
    <source>
        <dbReference type="Proteomes" id="UP000436016"/>
    </source>
</evidence>
<name>A0A6B0TVU6_9RHOB</name>
<dbReference type="PANTHER" id="PTHR43975">
    <property type="entry name" value="ZGC:101858"/>
    <property type="match status" value="1"/>
</dbReference>
<dbReference type="PRINTS" id="PR00080">
    <property type="entry name" value="SDRFAMILY"/>
</dbReference>
<evidence type="ECO:0000256" key="1">
    <source>
        <dbReference type="ARBA" id="ARBA00006484"/>
    </source>
</evidence>
<dbReference type="RefSeq" id="WP_160856486.1">
    <property type="nucleotide sequence ID" value="NZ_WUWG01000008.1"/>
</dbReference>
<gene>
    <name evidence="2" type="ORF">GSH16_15320</name>
</gene>
<dbReference type="Gene3D" id="3.40.50.720">
    <property type="entry name" value="NAD(P)-binding Rossmann-like Domain"/>
    <property type="match status" value="1"/>
</dbReference>
<dbReference type="PRINTS" id="PR00081">
    <property type="entry name" value="GDHRDH"/>
</dbReference>
<comment type="caution">
    <text evidence="2">The sequence shown here is derived from an EMBL/GenBank/DDBJ whole genome shotgun (WGS) entry which is preliminary data.</text>
</comment>
<proteinExistence type="inferred from homology"/>
<dbReference type="AlphaFoldDB" id="A0A6B0TVU6"/>
<accession>A0A6B0TVU6</accession>
<comment type="similarity">
    <text evidence="1">Belongs to the short-chain dehydrogenases/reductases (SDR) family.</text>
</comment>
<dbReference type="Pfam" id="PF13561">
    <property type="entry name" value="adh_short_C2"/>
    <property type="match status" value="1"/>
</dbReference>